<name>A0AA40FHS6_9HYME</name>
<organism evidence="1 2">
    <name type="scientific">Melipona bicolor</name>
    <dbReference type="NCBI Taxonomy" id="60889"/>
    <lineage>
        <taxon>Eukaryota</taxon>
        <taxon>Metazoa</taxon>
        <taxon>Ecdysozoa</taxon>
        <taxon>Arthropoda</taxon>
        <taxon>Hexapoda</taxon>
        <taxon>Insecta</taxon>
        <taxon>Pterygota</taxon>
        <taxon>Neoptera</taxon>
        <taxon>Endopterygota</taxon>
        <taxon>Hymenoptera</taxon>
        <taxon>Apocrita</taxon>
        <taxon>Aculeata</taxon>
        <taxon>Apoidea</taxon>
        <taxon>Anthophila</taxon>
        <taxon>Apidae</taxon>
        <taxon>Melipona</taxon>
    </lineage>
</organism>
<keyword evidence="2" id="KW-1185">Reference proteome</keyword>
<reference evidence="1" key="1">
    <citation type="submission" date="2021-10" db="EMBL/GenBank/DDBJ databases">
        <title>Melipona bicolor Genome sequencing and assembly.</title>
        <authorList>
            <person name="Araujo N.S."/>
            <person name="Arias M.C."/>
        </authorList>
    </citation>
    <scope>NUCLEOTIDE SEQUENCE</scope>
    <source>
        <strain evidence="1">USP_2M_L1-L4_2017</strain>
        <tissue evidence="1">Whole body</tissue>
    </source>
</reference>
<dbReference type="EMBL" id="JAHYIQ010000037">
    <property type="protein sequence ID" value="KAK1119334.1"/>
    <property type="molecule type" value="Genomic_DNA"/>
</dbReference>
<dbReference type="Proteomes" id="UP001177670">
    <property type="component" value="Unassembled WGS sequence"/>
</dbReference>
<evidence type="ECO:0000313" key="1">
    <source>
        <dbReference type="EMBL" id="KAK1119334.1"/>
    </source>
</evidence>
<protein>
    <submittedName>
        <fullName evidence="1">Uncharacterized protein</fullName>
    </submittedName>
</protein>
<evidence type="ECO:0000313" key="2">
    <source>
        <dbReference type="Proteomes" id="UP001177670"/>
    </source>
</evidence>
<accession>A0AA40FHS6</accession>
<feature type="non-terminal residue" evidence="1">
    <location>
        <position position="1"/>
    </location>
</feature>
<proteinExistence type="predicted"/>
<comment type="caution">
    <text evidence="1">The sequence shown here is derived from an EMBL/GenBank/DDBJ whole genome shotgun (WGS) entry which is preliminary data.</text>
</comment>
<dbReference type="AlphaFoldDB" id="A0AA40FHS6"/>
<gene>
    <name evidence="1" type="ORF">K0M31_013520</name>
</gene>
<sequence>IFHRFPPGNGGTNDDRLIECAKRDGSSRSAVSRCPLLGLAVFAEKEYKMWPSPPGREACNYHEWAIYLSPAFAVAEEGQLEEERIFFAGRGRP</sequence>